<evidence type="ECO:0000313" key="2">
    <source>
        <dbReference type="EMBL" id="MBD9358024.1"/>
    </source>
</evidence>
<reference evidence="2 3" key="1">
    <citation type="submission" date="2020-09" db="EMBL/GenBank/DDBJ databases">
        <title>Methylomonas albis sp. nov. and Methylomonas fluvii sp. nov.: Two cold-adapted methanotrophs from the River Elbe and an amended description of Methylovulum psychrotolerans strain Eb1.</title>
        <authorList>
            <person name="Bussmann I.K."/>
            <person name="Klings K.-W."/>
            <person name="Warnstedt J."/>
            <person name="Hoppert M."/>
            <person name="Saborowski A."/>
            <person name="Horn F."/>
            <person name="Liebner S."/>
        </authorList>
    </citation>
    <scope>NUCLEOTIDE SEQUENCE [LARGE SCALE GENOMIC DNA]</scope>
    <source>
        <strain evidence="2 3">EbA</strain>
    </source>
</reference>
<feature type="region of interest" description="Disordered" evidence="1">
    <location>
        <begin position="1"/>
        <end position="25"/>
    </location>
</feature>
<evidence type="ECO:0000313" key="3">
    <source>
        <dbReference type="Proteomes" id="UP000652176"/>
    </source>
</evidence>
<sequence length="81" mass="8821">MQAQSQLFPKHSGLPSTTEAADFLPSPETGSVRVWQLNLDALSGFTDQLEAILSPDERERAHAFATPNCNSASLADAERYD</sequence>
<comment type="caution">
    <text evidence="2">The sequence shown here is derived from an EMBL/GenBank/DDBJ whole genome shotgun (WGS) entry which is preliminary data.</text>
</comment>
<gene>
    <name evidence="2" type="ORF">IE877_19465</name>
</gene>
<dbReference type="Proteomes" id="UP000652176">
    <property type="component" value="Unassembled WGS sequence"/>
</dbReference>
<evidence type="ECO:0000256" key="1">
    <source>
        <dbReference type="SAM" id="MobiDB-lite"/>
    </source>
</evidence>
<dbReference type="EMBL" id="JACXSS010000001">
    <property type="protein sequence ID" value="MBD9358024.1"/>
    <property type="molecule type" value="Genomic_DNA"/>
</dbReference>
<dbReference type="RefSeq" id="WP_192376264.1">
    <property type="nucleotide sequence ID" value="NZ_CAJHIV010000001.1"/>
</dbReference>
<accession>A0ABR9D4H7</accession>
<name>A0ABR9D4H7_9GAMM</name>
<protein>
    <submittedName>
        <fullName evidence="2">Uncharacterized protein</fullName>
    </submittedName>
</protein>
<proteinExistence type="predicted"/>
<organism evidence="2 3">
    <name type="scientific">Methylomonas albis</name>
    <dbReference type="NCBI Taxonomy" id="1854563"/>
    <lineage>
        <taxon>Bacteria</taxon>
        <taxon>Pseudomonadati</taxon>
        <taxon>Pseudomonadota</taxon>
        <taxon>Gammaproteobacteria</taxon>
        <taxon>Methylococcales</taxon>
        <taxon>Methylococcaceae</taxon>
        <taxon>Methylomonas</taxon>
    </lineage>
</organism>
<keyword evidence="3" id="KW-1185">Reference proteome</keyword>